<evidence type="ECO:0000256" key="1">
    <source>
        <dbReference type="ARBA" id="ARBA00004413"/>
    </source>
</evidence>
<dbReference type="InterPro" id="IPR003439">
    <property type="entry name" value="ABC_transporter-like_ATP-bd"/>
</dbReference>
<dbReference type="InterPro" id="IPR050763">
    <property type="entry name" value="ABC_transporter_ATP-binding"/>
</dbReference>
<evidence type="ECO:0000256" key="2">
    <source>
        <dbReference type="ARBA" id="ARBA00022448"/>
    </source>
</evidence>
<dbReference type="EMBL" id="CAFAAB010000141">
    <property type="protein sequence ID" value="CAB4790369.1"/>
    <property type="molecule type" value="Genomic_DNA"/>
</dbReference>
<dbReference type="Pfam" id="PF13732">
    <property type="entry name" value="DrrA1-3_C"/>
    <property type="match status" value="1"/>
</dbReference>
<gene>
    <name evidence="10" type="ORF">UFOPK2958_01132</name>
</gene>
<dbReference type="NCBIfam" id="TIGR01188">
    <property type="entry name" value="drrA"/>
    <property type="match status" value="1"/>
</dbReference>
<dbReference type="InterPro" id="IPR025302">
    <property type="entry name" value="DrrA1/2-like_C"/>
</dbReference>
<evidence type="ECO:0000256" key="5">
    <source>
        <dbReference type="ARBA" id="ARBA00022840"/>
    </source>
</evidence>
<evidence type="ECO:0000256" key="3">
    <source>
        <dbReference type="ARBA" id="ARBA00022475"/>
    </source>
</evidence>
<comment type="similarity">
    <text evidence="8">Belongs to the ABC transporter superfamily. Drug exporter-1 (DrugE1) (TC 3.A.1.105) family.</text>
</comment>
<dbReference type="PANTHER" id="PTHR42711:SF19">
    <property type="entry name" value="DOXORUBICIN RESISTANCE ATP-BINDING PROTEIN DRRA"/>
    <property type="match status" value="1"/>
</dbReference>
<dbReference type="AlphaFoldDB" id="A0A6J6X1Q8"/>
<dbReference type="GO" id="GO:0043215">
    <property type="term" value="P:daunorubicin transport"/>
    <property type="evidence" value="ECO:0007669"/>
    <property type="project" value="InterPro"/>
</dbReference>
<reference evidence="10" key="1">
    <citation type="submission" date="2020-05" db="EMBL/GenBank/DDBJ databases">
        <authorList>
            <person name="Chiriac C."/>
            <person name="Salcher M."/>
            <person name="Ghai R."/>
            <person name="Kavagutti S V."/>
        </authorList>
    </citation>
    <scope>NUCLEOTIDE SEQUENCE</scope>
</reference>
<dbReference type="InterPro" id="IPR005894">
    <property type="entry name" value="DrrA"/>
</dbReference>
<evidence type="ECO:0000259" key="9">
    <source>
        <dbReference type="PROSITE" id="PS50893"/>
    </source>
</evidence>
<keyword evidence="6" id="KW-1278">Translocase</keyword>
<dbReference type="SMART" id="SM00382">
    <property type="entry name" value="AAA"/>
    <property type="match status" value="1"/>
</dbReference>
<keyword evidence="7" id="KW-0472">Membrane</keyword>
<dbReference type="InterPro" id="IPR017871">
    <property type="entry name" value="ABC_transporter-like_CS"/>
</dbReference>
<dbReference type="InterPro" id="IPR003593">
    <property type="entry name" value="AAA+_ATPase"/>
</dbReference>
<keyword evidence="5" id="KW-0067">ATP-binding</keyword>
<dbReference type="Gene3D" id="3.40.50.300">
    <property type="entry name" value="P-loop containing nucleotide triphosphate hydrolases"/>
    <property type="match status" value="1"/>
</dbReference>
<dbReference type="InterPro" id="IPR027417">
    <property type="entry name" value="P-loop_NTPase"/>
</dbReference>
<dbReference type="GO" id="GO:0005524">
    <property type="term" value="F:ATP binding"/>
    <property type="evidence" value="ECO:0007669"/>
    <property type="project" value="UniProtKB-KW"/>
</dbReference>
<dbReference type="PROSITE" id="PS00211">
    <property type="entry name" value="ABC_TRANSPORTER_1"/>
    <property type="match status" value="1"/>
</dbReference>
<sequence length="332" mass="35356">MTQFAIQAHDIVRTFRNGDVRALDGVSLNVPVGQVFGLLGPNGSGKTTMVRILATILSPDSGSATVDGKDVVKQADAVRRSIGLAGQYATVDENLTGFENIRMVARLNHMDKASATARAHELLAQFSLTDAANRTAKTYSGGMRRRLDLAAALVAKPPVLFLDEPTTGLDPQSRQDLWEIIEGLVATGVTVLLTTQYLEEADRLASQLVVLDKGKIIAEGTPASLKAQLGTTVVAVTFENSKAAHEHLGLIRDLTANEPNIDGAIVELTVNSGPQIAAEVIRRLDTAGVLVAGLALREPSLDDVFLNLTGHKAEAVVEVSTEEPATRKKGRR</sequence>
<dbReference type="SUPFAM" id="SSF52540">
    <property type="entry name" value="P-loop containing nucleoside triphosphate hydrolases"/>
    <property type="match status" value="1"/>
</dbReference>
<keyword evidence="3" id="KW-1003">Cell membrane</keyword>
<dbReference type="FunFam" id="3.40.50.300:FF:000589">
    <property type="entry name" value="ABC transporter, ATP-binding subunit"/>
    <property type="match status" value="1"/>
</dbReference>
<name>A0A6J6X1Q8_9ZZZZ</name>
<evidence type="ECO:0000256" key="4">
    <source>
        <dbReference type="ARBA" id="ARBA00022741"/>
    </source>
</evidence>
<dbReference type="Pfam" id="PF00005">
    <property type="entry name" value="ABC_tran"/>
    <property type="match status" value="1"/>
</dbReference>
<keyword evidence="4" id="KW-0547">Nucleotide-binding</keyword>
<comment type="subcellular location">
    <subcellularLocation>
        <location evidence="1">Cell membrane</location>
        <topology evidence="1">Peripheral membrane protein</topology>
        <orientation evidence="1">Cytoplasmic side</orientation>
    </subcellularLocation>
</comment>
<dbReference type="PANTHER" id="PTHR42711">
    <property type="entry name" value="ABC TRANSPORTER ATP-BINDING PROTEIN"/>
    <property type="match status" value="1"/>
</dbReference>
<evidence type="ECO:0000256" key="6">
    <source>
        <dbReference type="ARBA" id="ARBA00022967"/>
    </source>
</evidence>
<accession>A0A6J6X1Q8</accession>
<dbReference type="GO" id="GO:0005886">
    <property type="term" value="C:plasma membrane"/>
    <property type="evidence" value="ECO:0007669"/>
    <property type="project" value="UniProtKB-SubCell"/>
</dbReference>
<dbReference type="PROSITE" id="PS50893">
    <property type="entry name" value="ABC_TRANSPORTER_2"/>
    <property type="match status" value="1"/>
</dbReference>
<dbReference type="GO" id="GO:1900753">
    <property type="term" value="P:doxorubicin transport"/>
    <property type="evidence" value="ECO:0007669"/>
    <property type="project" value="InterPro"/>
</dbReference>
<evidence type="ECO:0000256" key="7">
    <source>
        <dbReference type="ARBA" id="ARBA00023136"/>
    </source>
</evidence>
<keyword evidence="2" id="KW-0813">Transport</keyword>
<dbReference type="GO" id="GO:0016887">
    <property type="term" value="F:ATP hydrolysis activity"/>
    <property type="evidence" value="ECO:0007669"/>
    <property type="project" value="InterPro"/>
</dbReference>
<organism evidence="10">
    <name type="scientific">freshwater metagenome</name>
    <dbReference type="NCBI Taxonomy" id="449393"/>
    <lineage>
        <taxon>unclassified sequences</taxon>
        <taxon>metagenomes</taxon>
        <taxon>ecological metagenomes</taxon>
    </lineage>
</organism>
<evidence type="ECO:0000256" key="8">
    <source>
        <dbReference type="ARBA" id="ARBA00049985"/>
    </source>
</evidence>
<proteinExistence type="inferred from homology"/>
<feature type="domain" description="ABC transporter" evidence="9">
    <location>
        <begin position="6"/>
        <end position="238"/>
    </location>
</feature>
<protein>
    <submittedName>
        <fullName evidence="10">Unannotated protein</fullName>
    </submittedName>
</protein>
<evidence type="ECO:0000313" key="10">
    <source>
        <dbReference type="EMBL" id="CAB4790369.1"/>
    </source>
</evidence>